<accession>A0A9D2EIP5</accession>
<dbReference type="AlphaFoldDB" id="A0A9D2EIP5"/>
<comment type="caution">
    <text evidence="1">The sequence shown here is derived from an EMBL/GenBank/DDBJ whole genome shotgun (WGS) entry which is preliminary data.</text>
</comment>
<evidence type="ECO:0000313" key="2">
    <source>
        <dbReference type="Proteomes" id="UP000824037"/>
    </source>
</evidence>
<dbReference type="InterPro" id="IPR019933">
    <property type="entry name" value="DivIVA_domain"/>
</dbReference>
<organism evidence="1 2">
    <name type="scientific">Candidatus Ruania gallistercoris</name>
    <dbReference type="NCBI Taxonomy" id="2838746"/>
    <lineage>
        <taxon>Bacteria</taxon>
        <taxon>Bacillati</taxon>
        <taxon>Actinomycetota</taxon>
        <taxon>Actinomycetes</taxon>
        <taxon>Micrococcales</taxon>
        <taxon>Ruaniaceae</taxon>
        <taxon>Ruania</taxon>
    </lineage>
</organism>
<dbReference type="Proteomes" id="UP000824037">
    <property type="component" value="Unassembled WGS sequence"/>
</dbReference>
<evidence type="ECO:0000313" key="1">
    <source>
        <dbReference type="EMBL" id="HIZ38100.1"/>
    </source>
</evidence>
<reference evidence="1" key="2">
    <citation type="submission" date="2021-04" db="EMBL/GenBank/DDBJ databases">
        <authorList>
            <person name="Gilroy R."/>
        </authorList>
    </citation>
    <scope>NUCLEOTIDE SEQUENCE</scope>
    <source>
        <strain evidence="1">ChiGjej4B4-7305</strain>
    </source>
</reference>
<dbReference type="NCBIfam" id="TIGR03543">
    <property type="entry name" value="divI1A_rptt_fam"/>
    <property type="match status" value="1"/>
</dbReference>
<reference evidence="1" key="1">
    <citation type="journal article" date="2021" name="PeerJ">
        <title>Extensive microbial diversity within the chicken gut microbiome revealed by metagenomics and culture.</title>
        <authorList>
            <person name="Gilroy R."/>
            <person name="Ravi A."/>
            <person name="Getino M."/>
            <person name="Pursley I."/>
            <person name="Horton D.L."/>
            <person name="Alikhan N.F."/>
            <person name="Baker D."/>
            <person name="Gharbi K."/>
            <person name="Hall N."/>
            <person name="Watson M."/>
            <person name="Adriaenssens E.M."/>
            <person name="Foster-Nyarko E."/>
            <person name="Jarju S."/>
            <person name="Secka A."/>
            <person name="Antonio M."/>
            <person name="Oren A."/>
            <person name="Chaudhuri R.R."/>
            <person name="La Ragione R."/>
            <person name="Hildebrand F."/>
            <person name="Pallen M.J."/>
        </authorList>
    </citation>
    <scope>NUCLEOTIDE SEQUENCE</scope>
    <source>
        <strain evidence="1">ChiGjej4B4-7305</strain>
    </source>
</reference>
<proteinExistence type="predicted"/>
<dbReference type="InterPro" id="IPR019932">
    <property type="entry name" value="CHP03543"/>
</dbReference>
<dbReference type="NCBIfam" id="TIGR03544">
    <property type="entry name" value="DivI1A_domain"/>
    <property type="match status" value="2"/>
</dbReference>
<name>A0A9D2EIP5_9MICO</name>
<dbReference type="EMBL" id="DXBY01000342">
    <property type="protein sequence ID" value="HIZ38100.1"/>
    <property type="molecule type" value="Genomic_DNA"/>
</dbReference>
<gene>
    <name evidence="1" type="ORF">H9815_20175</name>
</gene>
<sequence>MADLFPTVKGWGSGYDREEVEEFFDRARRAYEGGTDDLDGGDVRTVAFELDRGGYDPAAVDAALDRLEAAFVQRRRADHIAAHGQEDWMEQVAERATTLYPRLVRPAGERFAPPERGRGYEASAVDAVLDKLVDYFDAGKPLTAGQLRHVTFPSASRSRAYAEGPVDAFLDRAVDVLLAVE</sequence>
<protein>
    <submittedName>
        <fullName evidence="1">DivIVA domain-containing protein</fullName>
    </submittedName>
</protein>